<dbReference type="Proteomes" id="UP000028880">
    <property type="component" value="Unassembled WGS sequence"/>
</dbReference>
<protein>
    <submittedName>
        <fullName evidence="1">Uncharacterized protein</fullName>
    </submittedName>
</protein>
<reference evidence="2 3" key="3">
    <citation type="submission" date="2016-01" db="EMBL/GenBank/DDBJ databases">
        <title>The new phylogeny of the genus Mycobacterium.</title>
        <authorList>
            <person name="Tarcisio F."/>
            <person name="Conor M."/>
            <person name="Antonella G."/>
            <person name="Elisabetta G."/>
            <person name="Giulia F.S."/>
            <person name="Sara T."/>
            <person name="Anna F."/>
            <person name="Clotilde B."/>
            <person name="Roberto B."/>
            <person name="Veronica D.S."/>
            <person name="Fabio R."/>
            <person name="Monica P."/>
            <person name="Olivier J."/>
            <person name="Enrico T."/>
            <person name="Nicola S."/>
        </authorList>
    </citation>
    <scope>NUCLEOTIDE SEQUENCE [LARGE SCALE GENOMIC DNA]</scope>
    <source>
        <strain evidence="2 3">DSM 44626</strain>
    </source>
</reference>
<dbReference type="AlphaFoldDB" id="A0A024K1Z8"/>
<name>A0A024K1Z8_9MYCO</name>
<accession>A0A024K1Z8</accession>
<dbReference type="Gene3D" id="2.40.10.10">
    <property type="entry name" value="Trypsin-like serine proteases"/>
    <property type="match status" value="1"/>
</dbReference>
<proteinExistence type="predicted"/>
<reference evidence="1" key="2">
    <citation type="submission" date="2014-04" db="EMBL/GenBank/DDBJ databases">
        <authorList>
            <person name="Xu Y.W."/>
            <person name="Yang Q."/>
        </authorList>
    </citation>
    <scope>NUCLEOTIDE SEQUENCE</scope>
    <source>
        <strain evidence="1">DSM 44626</strain>
    </source>
</reference>
<dbReference type="HOGENOM" id="CLU_025564_0_0_11"/>
<evidence type="ECO:0000313" key="2">
    <source>
        <dbReference type="EMBL" id="ORX04887.1"/>
    </source>
</evidence>
<evidence type="ECO:0000313" key="3">
    <source>
        <dbReference type="Proteomes" id="UP000193710"/>
    </source>
</evidence>
<dbReference type="EMBL" id="LQPY01000017">
    <property type="protein sequence ID" value="ORX04887.1"/>
    <property type="molecule type" value="Genomic_DNA"/>
</dbReference>
<dbReference type="Gene3D" id="3.40.50.1220">
    <property type="entry name" value="TPP-binding domain"/>
    <property type="match status" value="1"/>
</dbReference>
<dbReference type="OrthoDB" id="4339143at2"/>
<dbReference type="STRING" id="47839.BN973_03905"/>
<organism evidence="1">
    <name type="scientific">Mycobacterium triplex</name>
    <dbReference type="NCBI Taxonomy" id="47839"/>
    <lineage>
        <taxon>Bacteria</taxon>
        <taxon>Bacillati</taxon>
        <taxon>Actinomycetota</taxon>
        <taxon>Actinomycetes</taxon>
        <taxon>Mycobacteriales</taxon>
        <taxon>Mycobacteriaceae</taxon>
        <taxon>Mycobacterium</taxon>
        <taxon>Mycobacterium simiae complex</taxon>
    </lineage>
</organism>
<sequence>MPTKDRKIELLNRQIEEAKDGHPDDVAEWRFKTETVLRRTVGEGSPALAAFRAISFSWISWGDPIDQTAARQRDAVIRAVVCLKSAVAELDLSDGMSKDRKIELLSQQIEAANDGQPDDLAEWRMRTEAVLRSTVGEGSLALTKFRDIRYGRISFANEDQADIQRDGVRLAIRYLKSAIDEVDLLDDEPPSAPAAEQSGGSIVHRTFDDLVMDLDKRRSLAEKPPVLLLGAGASLQAGVGTMAELYKFFKCKDFDEFAKYIATLSESERYRYLAKFLQNEKFPEEITAGYQALATLLANKYFDLVLTTNGDPLLDDALSAARLWRRDYIILVNGVIRPERMELPLREPSPRVKIVKLHGDLFSRLMAWTVDEMDRFLSESWDILEDAVAGRDFLVIGYSLRDQKVLELVKSAGGSVWFLHHDKVPDHLKDIYKEIKFFRAVVDPKCTFEAFFPALAEALKEAVPRQPSDAAELESRSAETIDAGAQTIDDLMSATFGIAGPDGVLKATAFLLAEPRVILCDRSASDLHVVAGEVILIDSNGDSFSTRAIAVESTSPFGPTVLEAPDHLRTPGLRLATGRLQLGATVQMLVAAGAVTGISSGRVTALDASIRIAEIGEVAGLAELDGVVAPGASGAPVVDATLSVCGFVVAGSIDPEVAHSFAYPAECWASFVRESASGNPPVSDE</sequence>
<gene>
    <name evidence="2" type="ORF">AWC29_13425</name>
    <name evidence="1" type="ORF">BN973_03905</name>
</gene>
<keyword evidence="3" id="KW-1185">Reference proteome</keyword>
<dbReference type="InterPro" id="IPR009003">
    <property type="entry name" value="Peptidase_S1_PA"/>
</dbReference>
<dbReference type="InterPro" id="IPR043504">
    <property type="entry name" value="Peptidase_S1_PA_chymotrypsin"/>
</dbReference>
<dbReference type="Pfam" id="PF13289">
    <property type="entry name" value="SIR2_2"/>
    <property type="match status" value="1"/>
</dbReference>
<dbReference type="SUPFAM" id="SSF52467">
    <property type="entry name" value="DHS-like NAD/FAD-binding domain"/>
    <property type="match status" value="1"/>
</dbReference>
<evidence type="ECO:0000313" key="1">
    <source>
        <dbReference type="EMBL" id="CDO89528.1"/>
    </source>
</evidence>
<dbReference type="EMBL" id="HG964446">
    <property type="protein sequence ID" value="CDO89528.1"/>
    <property type="molecule type" value="Genomic_DNA"/>
</dbReference>
<dbReference type="InterPro" id="IPR029035">
    <property type="entry name" value="DHS-like_NAD/FAD-binding_dom"/>
</dbReference>
<dbReference type="RefSeq" id="WP_036470156.1">
    <property type="nucleotide sequence ID" value="NZ_HG964446.1"/>
</dbReference>
<dbReference type="Proteomes" id="UP000193710">
    <property type="component" value="Unassembled WGS sequence"/>
</dbReference>
<dbReference type="eggNOG" id="COG0265">
    <property type="taxonomic scope" value="Bacteria"/>
</dbReference>
<reference evidence="1" key="1">
    <citation type="journal article" date="2014" name="Genome Announc.">
        <title>Draft Genome Sequence of Mycobacterium triplex DSM 44626.</title>
        <authorList>
            <person name="Sassi M."/>
            <person name="Croce O."/>
            <person name="Robert C."/>
            <person name="Raoult D."/>
            <person name="Drancourt M."/>
        </authorList>
    </citation>
    <scope>NUCLEOTIDE SEQUENCE [LARGE SCALE GENOMIC DNA]</scope>
    <source>
        <strain evidence="1">DSM 44626</strain>
    </source>
</reference>
<dbReference type="SUPFAM" id="SSF50494">
    <property type="entry name" value="Trypsin-like serine proteases"/>
    <property type="match status" value="1"/>
</dbReference>